<dbReference type="EMBL" id="SODA01000004">
    <property type="protein sequence ID" value="TDW06655.1"/>
    <property type="molecule type" value="Genomic_DNA"/>
</dbReference>
<comment type="caution">
    <text evidence="3">The sequence shown here is derived from an EMBL/GenBank/DDBJ whole genome shotgun (WGS) entry which is preliminary data.</text>
</comment>
<comment type="similarity">
    <text evidence="1">Belongs to the bacterial solute-binding protein 8 family.</text>
</comment>
<reference evidence="3 4" key="1">
    <citation type="submission" date="2019-03" db="EMBL/GenBank/DDBJ databases">
        <title>Subsurface microbial communities from deep shales in Ohio and West Virginia, USA.</title>
        <authorList>
            <person name="Wrighton K."/>
        </authorList>
    </citation>
    <scope>NUCLEOTIDE SEQUENCE [LARGE SCALE GENOMIC DNA]</scope>
    <source>
        <strain evidence="3 4">MSL9.2</strain>
    </source>
</reference>
<dbReference type="Proteomes" id="UP000294697">
    <property type="component" value="Unassembled WGS sequence"/>
</dbReference>
<dbReference type="OrthoDB" id="89746at2"/>
<sequence length="320" mass="36049">MKKKIITILFCFIILVSLLGAYALAKDHYPVTVKNYNTAGDEYKITFEKKPERVITTNQPPTELLLRLGLEDFMVGTAWLDNPISAELKEKYEKIPVLSDRYPAKEVVIAKEADLIMGWNSVFSPKNLGTVESWNSRGVKTFIQRNSGVIKNRGIDNIYKDISDIGKIFNIEARAAELINSMKDRIEIIQKKTEAKKTVKVLILEGAGNNKYRSYGRDSLVNEMVEKAGGINLAKKSGTFSPENIIAKNPDIIILIYYLEQDNANKTAESLKNNSALQNVKAIKNNRIVYTPLAETYAGGVRTINGIERFAEAFYPELFR</sequence>
<dbReference type="Gene3D" id="3.40.50.1980">
    <property type="entry name" value="Nitrogenase molybdenum iron protein domain"/>
    <property type="match status" value="2"/>
</dbReference>
<dbReference type="InterPro" id="IPR002491">
    <property type="entry name" value="ABC_transptr_periplasmic_BD"/>
</dbReference>
<gene>
    <name evidence="3" type="ORF">C8C77_10444</name>
</gene>
<evidence type="ECO:0000313" key="4">
    <source>
        <dbReference type="Proteomes" id="UP000294697"/>
    </source>
</evidence>
<dbReference type="PANTHER" id="PTHR30535">
    <property type="entry name" value="VITAMIN B12-BINDING PROTEIN"/>
    <property type="match status" value="1"/>
</dbReference>
<feature type="domain" description="Fe/B12 periplasmic-binding" evidence="2">
    <location>
        <begin position="53"/>
        <end position="318"/>
    </location>
</feature>
<dbReference type="RefSeq" id="WP_111571495.1">
    <property type="nucleotide sequence ID" value="NZ_QLME01000004.1"/>
</dbReference>
<dbReference type="SUPFAM" id="SSF53807">
    <property type="entry name" value="Helical backbone' metal receptor"/>
    <property type="match status" value="1"/>
</dbReference>
<evidence type="ECO:0000313" key="3">
    <source>
        <dbReference type="EMBL" id="TDW06655.1"/>
    </source>
</evidence>
<dbReference type="InterPro" id="IPR050902">
    <property type="entry name" value="ABC_Transporter_SBP"/>
</dbReference>
<protein>
    <submittedName>
        <fullName evidence="3">Iron complex transport system substrate-binding protein</fullName>
    </submittedName>
</protein>
<organism evidence="3 4">
    <name type="scientific">Halanaerobium saccharolyticum</name>
    <dbReference type="NCBI Taxonomy" id="43595"/>
    <lineage>
        <taxon>Bacteria</taxon>
        <taxon>Bacillati</taxon>
        <taxon>Bacillota</taxon>
        <taxon>Clostridia</taxon>
        <taxon>Halanaerobiales</taxon>
        <taxon>Halanaerobiaceae</taxon>
        <taxon>Halanaerobium</taxon>
    </lineage>
</organism>
<evidence type="ECO:0000259" key="2">
    <source>
        <dbReference type="PROSITE" id="PS50983"/>
    </source>
</evidence>
<dbReference type="Pfam" id="PF01497">
    <property type="entry name" value="Peripla_BP_2"/>
    <property type="match status" value="1"/>
</dbReference>
<name>A0A4V3G5T8_9FIRM</name>
<dbReference type="PROSITE" id="PS50983">
    <property type="entry name" value="FE_B12_PBP"/>
    <property type="match status" value="1"/>
</dbReference>
<accession>A0A4V3G5T8</accession>
<evidence type="ECO:0000256" key="1">
    <source>
        <dbReference type="ARBA" id="ARBA00008814"/>
    </source>
</evidence>
<dbReference type="PANTHER" id="PTHR30535:SF7">
    <property type="entry name" value="IRON(III) DICITRATE-BINDING PROTEIN"/>
    <property type="match status" value="1"/>
</dbReference>
<proteinExistence type="inferred from homology"/>
<dbReference type="AlphaFoldDB" id="A0A4V3G5T8"/>